<proteinExistence type="predicted"/>
<evidence type="ECO:0000313" key="4">
    <source>
        <dbReference type="Proteomes" id="UP000509346"/>
    </source>
</evidence>
<sequence>MSFDNLAVSISSRTADVTKGIESVKRSLGGLGREATSTRADLETAEGGLEDVRGESHQLTAALLALAHEADEAGDDIGRAGRQAGTTSGMFSALSLSTGGLSGSFGVLTTSITTASLAFGALTVAAGTLSTALVPLLATVGGLATAGGALAGAFGLVVGSGALAYGEQLTGQYQEQLLAVRDQIEELETLREETGSLTDAQRTRLRQLKEEEQRLDDVEGPMSALQARLGTIKDELSGVVAEWGSQFAPLIEDGINALPTLTQNVLSAVGGMDEFGSTLRSLGQAAMRTLPEVAGVLSDLAREALPVFVDFVSFVGDNARGAFEGMMRVTRAVAPQLLAIADAVFDALPEITAFGMRILNVVLPAIESGVGLFESFLSTLNGISDAGDVVDVVTSLAEDGLGGLVGALEDIDVDALLDSLVPTLQQGIRSLQRWFRGSGGDLMRRGFRALLDAAQSIPMADIRGALRSLGETAVDALVDAVSGDASKRFGGSLQGIISNVTGGLVDLQDIHGTAQRLVDGLLGGITSFFKSSETQTAMREINETIWGYFRTGAQDIIGGLTGDQGTVTGGLINSITSYLTSEDARSDLETAFTIALGVLSSAVTGIAAGLTGTDGSLSEITSAVATWASEKGQKALSAAWETLFTGLQTFAQNSLARVMAAVLVTTQQQLNRVYNAFASTFGGIVTLVGDTINAAVSNLTEGVNAMISYLNRAIKAANRLPGVDQQTFGTVEAPTTSLSSYQAPTRTTNRDVLRERVVEKVAEITVEDGEIVAKMDERIDRSDARKGDRANREGV</sequence>
<dbReference type="AlphaFoldDB" id="A0A7D5P728"/>
<dbReference type="Proteomes" id="UP000509346">
    <property type="component" value="Chromosome"/>
</dbReference>
<protein>
    <submittedName>
        <fullName evidence="2">Uncharacterized protein</fullName>
    </submittedName>
</protein>
<organism evidence="2 4">
    <name type="scientific">Halosimplex pelagicum</name>
    <dbReference type="NCBI Taxonomy" id="869886"/>
    <lineage>
        <taxon>Archaea</taxon>
        <taxon>Methanobacteriati</taxon>
        <taxon>Methanobacteriota</taxon>
        <taxon>Stenosarchaea group</taxon>
        <taxon>Halobacteria</taxon>
        <taxon>Halobacteriales</taxon>
        <taxon>Haloarculaceae</taxon>
        <taxon>Halosimplex</taxon>
    </lineage>
</organism>
<name>A0A7D5P728_9EURY</name>
<feature type="region of interest" description="Disordered" evidence="1">
    <location>
        <begin position="776"/>
        <end position="795"/>
    </location>
</feature>
<evidence type="ECO:0000256" key="1">
    <source>
        <dbReference type="SAM" id="MobiDB-lite"/>
    </source>
</evidence>
<dbReference type="KEGG" id="hpel:HZS54_13210"/>
<dbReference type="GeneID" id="56083565"/>
<dbReference type="EMBL" id="CP058909">
    <property type="protein sequence ID" value="QLH82457.1"/>
    <property type="molecule type" value="Genomic_DNA"/>
</dbReference>
<dbReference type="RefSeq" id="WP_179917608.1">
    <property type="nucleotide sequence ID" value="NZ_CP058909.1"/>
</dbReference>
<reference evidence="2 4" key="1">
    <citation type="submission" date="2020-07" db="EMBL/GenBank/DDBJ databases">
        <title>Halosimplex litoreum sp. nov. and Halosimplex rubrum sp. nov., isolated from different salt environments.</title>
        <authorList>
            <person name="Cui H."/>
        </authorList>
    </citation>
    <scope>NUCLEOTIDE SEQUENCE [LARGE SCALE GENOMIC DNA]</scope>
    <source>
        <strain evidence="2 4">R2</strain>
    </source>
</reference>
<accession>A0A7D5P728</accession>
<keyword evidence="4" id="KW-1185">Reference proteome</keyword>
<gene>
    <name evidence="2" type="ORF">HZS54_12905</name>
    <name evidence="3" type="ORF">HZS54_13210</name>
</gene>
<evidence type="ECO:0000313" key="2">
    <source>
        <dbReference type="EMBL" id="QLH82457.1"/>
    </source>
</evidence>
<evidence type="ECO:0000313" key="3">
    <source>
        <dbReference type="EMBL" id="QLH82513.1"/>
    </source>
</evidence>
<dbReference type="OrthoDB" id="387647at2157"/>
<dbReference type="EMBL" id="CP058909">
    <property type="protein sequence ID" value="QLH82513.1"/>
    <property type="molecule type" value="Genomic_DNA"/>
</dbReference>
<dbReference type="KEGG" id="hpel:HZS54_12905"/>